<evidence type="ECO:0000313" key="2">
    <source>
        <dbReference type="Proteomes" id="UP000002748"/>
    </source>
</evidence>
<reference evidence="1 2" key="1">
    <citation type="journal article" date="2012" name="Eukaryot. Cell">
        <title>Draft genome sequence of CBS 2479, the standard type strain of Trichosporon asahii.</title>
        <authorList>
            <person name="Yang R.Y."/>
            <person name="Li H.T."/>
            <person name="Zhu H."/>
            <person name="Zhou G.P."/>
            <person name="Wang M."/>
            <person name="Wang L."/>
        </authorList>
    </citation>
    <scope>NUCLEOTIDE SEQUENCE [LARGE SCALE GENOMIC DNA]</scope>
    <source>
        <strain evidence="2">ATCC 90039 / CBS 2479 / JCM 2466 / KCTC 7840 / NCYC 2677 / UAMH 7654</strain>
    </source>
</reference>
<gene>
    <name evidence="1" type="ORF">A1Q1_01799</name>
</gene>
<evidence type="ECO:0000313" key="1">
    <source>
        <dbReference type="EMBL" id="EJT49150.1"/>
    </source>
</evidence>
<dbReference type="KEGG" id="tasa:A1Q1_01799"/>
<dbReference type="AlphaFoldDB" id="J4UDF5"/>
<dbReference type="EMBL" id="ALBS01000178">
    <property type="protein sequence ID" value="EJT49150.1"/>
    <property type="molecule type" value="Genomic_DNA"/>
</dbReference>
<dbReference type="HOGENOM" id="CLU_1994222_0_0_1"/>
<dbReference type="Proteomes" id="UP000002748">
    <property type="component" value="Unassembled WGS sequence"/>
</dbReference>
<proteinExistence type="predicted"/>
<dbReference type="VEuPathDB" id="FungiDB:A1Q1_01799"/>
<dbReference type="GeneID" id="25985313"/>
<dbReference type="RefSeq" id="XP_014180313.1">
    <property type="nucleotide sequence ID" value="XM_014324838.1"/>
</dbReference>
<sequence length="125" mass="14609">MIYSSNRWDAVDGPLASAWEAVPLYLRFRKYQAGEHCYLARAEHTFLLNFVTHDTPLGFRGPHYCPNSSGLWIASAEGDDKPKVFDVDGFRDFFARLRVNRLLWWRAFEDEEEARVRPVEKQADK</sequence>
<comment type="caution">
    <text evidence="1">The sequence shown here is derived from an EMBL/GenBank/DDBJ whole genome shotgun (WGS) entry which is preliminary data.</text>
</comment>
<accession>J4UDF5</accession>
<name>J4UDF5_TRIAS</name>
<organism evidence="1 2">
    <name type="scientific">Trichosporon asahii var. asahii (strain ATCC 90039 / CBS 2479 / JCM 2466 / KCTC 7840 / NBRC 103889/ NCYC 2677 / UAMH 7654)</name>
    <name type="common">Yeast</name>
    <dbReference type="NCBI Taxonomy" id="1186058"/>
    <lineage>
        <taxon>Eukaryota</taxon>
        <taxon>Fungi</taxon>
        <taxon>Dikarya</taxon>
        <taxon>Basidiomycota</taxon>
        <taxon>Agaricomycotina</taxon>
        <taxon>Tremellomycetes</taxon>
        <taxon>Trichosporonales</taxon>
        <taxon>Trichosporonaceae</taxon>
        <taxon>Trichosporon</taxon>
    </lineage>
</organism>
<protein>
    <submittedName>
        <fullName evidence="1">Uncharacterized protein</fullName>
    </submittedName>
</protein>